<protein>
    <submittedName>
        <fullName evidence="2">Uncharacterized protein</fullName>
    </submittedName>
</protein>
<evidence type="ECO:0000256" key="1">
    <source>
        <dbReference type="SAM" id="MobiDB-lite"/>
    </source>
</evidence>
<accession>A0A2A2JA46</accession>
<comment type="caution">
    <text evidence="2">The sequence shown here is derived from an EMBL/GenBank/DDBJ whole genome shotgun (WGS) entry which is preliminary data.</text>
</comment>
<proteinExistence type="predicted"/>
<evidence type="ECO:0000313" key="3">
    <source>
        <dbReference type="Proteomes" id="UP000218231"/>
    </source>
</evidence>
<organism evidence="2 3">
    <name type="scientific">Diploscapter pachys</name>
    <dbReference type="NCBI Taxonomy" id="2018661"/>
    <lineage>
        <taxon>Eukaryota</taxon>
        <taxon>Metazoa</taxon>
        <taxon>Ecdysozoa</taxon>
        <taxon>Nematoda</taxon>
        <taxon>Chromadorea</taxon>
        <taxon>Rhabditida</taxon>
        <taxon>Rhabditina</taxon>
        <taxon>Rhabditomorpha</taxon>
        <taxon>Rhabditoidea</taxon>
        <taxon>Rhabditidae</taxon>
        <taxon>Diploscapter</taxon>
    </lineage>
</organism>
<feature type="region of interest" description="Disordered" evidence="1">
    <location>
        <begin position="99"/>
        <end position="118"/>
    </location>
</feature>
<sequence>MDFRSGRINASEERNFDGKLVEVDMEMGPDTPTQPLVMRSNDDVVQSCPTCGFTVVDIIEATELLKARVISSFTHEIEQFQQSLVLSAQNLLAPSDEKFDSTMSETSQPLSGGFSGKNPQNSVEKLEIELEKTQLINRMLVATSKILMNELKV</sequence>
<dbReference type="EMBL" id="LIAE01010568">
    <property type="protein sequence ID" value="PAV58626.1"/>
    <property type="molecule type" value="Genomic_DNA"/>
</dbReference>
<evidence type="ECO:0000313" key="2">
    <source>
        <dbReference type="EMBL" id="PAV58626.1"/>
    </source>
</evidence>
<gene>
    <name evidence="2" type="ORF">WR25_06145</name>
</gene>
<keyword evidence="3" id="KW-1185">Reference proteome</keyword>
<feature type="compositionally biased region" description="Polar residues" evidence="1">
    <location>
        <begin position="101"/>
        <end position="110"/>
    </location>
</feature>
<dbReference type="AlphaFoldDB" id="A0A2A2JA46"/>
<reference evidence="2 3" key="1">
    <citation type="journal article" date="2017" name="Curr. Biol.">
        <title>Genome architecture and evolution of a unichromosomal asexual nematode.</title>
        <authorList>
            <person name="Fradin H."/>
            <person name="Zegar C."/>
            <person name="Gutwein M."/>
            <person name="Lucas J."/>
            <person name="Kovtun M."/>
            <person name="Corcoran D."/>
            <person name="Baugh L.R."/>
            <person name="Kiontke K."/>
            <person name="Gunsalus K."/>
            <person name="Fitch D.H."/>
            <person name="Piano F."/>
        </authorList>
    </citation>
    <scope>NUCLEOTIDE SEQUENCE [LARGE SCALE GENOMIC DNA]</scope>
    <source>
        <strain evidence="2">PF1309</strain>
    </source>
</reference>
<name>A0A2A2JA46_9BILA</name>
<dbReference type="Proteomes" id="UP000218231">
    <property type="component" value="Unassembled WGS sequence"/>
</dbReference>